<name>A0A1D9LG27_9NEIS</name>
<dbReference type="FunFam" id="3.40.50.300:FF:000855">
    <property type="entry name" value="Guanylate kinase"/>
    <property type="match status" value="1"/>
</dbReference>
<comment type="subcellular location">
    <subcellularLocation>
        <location evidence="2 13">Cytoplasm</location>
    </subcellularLocation>
</comment>
<evidence type="ECO:0000256" key="13">
    <source>
        <dbReference type="HAMAP-Rule" id="MF_00328"/>
    </source>
</evidence>
<comment type="catalytic activity">
    <reaction evidence="12 13">
        <text>GMP + ATP = GDP + ADP</text>
        <dbReference type="Rhea" id="RHEA:20780"/>
        <dbReference type="ChEBI" id="CHEBI:30616"/>
        <dbReference type="ChEBI" id="CHEBI:58115"/>
        <dbReference type="ChEBI" id="CHEBI:58189"/>
        <dbReference type="ChEBI" id="CHEBI:456216"/>
        <dbReference type="EC" id="2.7.4.8"/>
    </reaction>
</comment>
<dbReference type="SMART" id="SM00072">
    <property type="entry name" value="GuKc"/>
    <property type="match status" value="1"/>
</dbReference>
<reference evidence="14 15" key="1">
    <citation type="submission" date="2016-10" db="EMBL/GenBank/DDBJ databases">
        <title>Chromobacterium muskegensis sp. nov., an insecticidal bacterium isolated from Sphagnum bogs.</title>
        <authorList>
            <person name="Sparks M.E."/>
            <person name="Blackburn M.B."/>
            <person name="Gundersen-Rindal D.E."/>
            <person name="Mitchell A."/>
            <person name="Farrar R."/>
            <person name="Kuhar D."/>
        </authorList>
    </citation>
    <scope>NUCLEOTIDE SEQUENCE [LARGE SCALE GENOMIC DNA]</scope>
    <source>
        <strain evidence="14 15">21-1</strain>
    </source>
</reference>
<sequence>MSQLIGNIYIVVAPSGAGKTSLVAALLQAEPSVELSVSYSTRAARKGEVDGKHYHFVDRSAFDAMVERGDFLEHAEVYGNCYGTSAPWIRSRLEAGQDILLEIDWQGAEQVRAVFPDAIGIFIAPPSIEELERRLRGRDTDTEEVILRRLASARAEIDKIDEYDYIVVNDDFERAKLDLISIVRAQRLKSGPQRRRLADMFRRMGTAGAK</sequence>
<dbReference type="GO" id="GO:0005524">
    <property type="term" value="F:ATP binding"/>
    <property type="evidence" value="ECO:0007669"/>
    <property type="project" value="UniProtKB-UniRule"/>
</dbReference>
<dbReference type="KEGG" id="cvc:BKX93_09675"/>
<dbReference type="PROSITE" id="PS00856">
    <property type="entry name" value="GUANYLATE_KINASE_1"/>
    <property type="match status" value="1"/>
</dbReference>
<evidence type="ECO:0000256" key="8">
    <source>
        <dbReference type="ARBA" id="ARBA00022741"/>
    </source>
</evidence>
<evidence type="ECO:0000256" key="11">
    <source>
        <dbReference type="ARBA" id="ARBA00030128"/>
    </source>
</evidence>
<dbReference type="FunFam" id="3.30.63.10:FF:000002">
    <property type="entry name" value="Guanylate kinase 1"/>
    <property type="match status" value="1"/>
</dbReference>
<evidence type="ECO:0000256" key="12">
    <source>
        <dbReference type="ARBA" id="ARBA00048594"/>
    </source>
</evidence>
<feature type="binding site" evidence="13">
    <location>
        <begin position="13"/>
        <end position="20"/>
    </location>
    <ligand>
        <name>ATP</name>
        <dbReference type="ChEBI" id="CHEBI:30616"/>
    </ligand>
</feature>
<keyword evidence="10 13" id="KW-0067">ATP-binding</keyword>
<dbReference type="EMBL" id="CP017707">
    <property type="protein sequence ID" value="AOZ50239.1"/>
    <property type="molecule type" value="Genomic_DNA"/>
</dbReference>
<dbReference type="InterPro" id="IPR027417">
    <property type="entry name" value="P-loop_NTPase"/>
</dbReference>
<dbReference type="GeneID" id="68841484"/>
<dbReference type="SUPFAM" id="SSF52540">
    <property type="entry name" value="P-loop containing nucleoside triphosphate hydrolases"/>
    <property type="match status" value="1"/>
</dbReference>
<dbReference type="STRING" id="1108595.BKX93_09675"/>
<dbReference type="EC" id="2.7.4.8" evidence="4 13"/>
<dbReference type="GO" id="GO:0005829">
    <property type="term" value="C:cytosol"/>
    <property type="evidence" value="ECO:0007669"/>
    <property type="project" value="TreeGrafter"/>
</dbReference>
<comment type="similarity">
    <text evidence="3 13">Belongs to the guanylate kinase family.</text>
</comment>
<evidence type="ECO:0000256" key="6">
    <source>
        <dbReference type="ARBA" id="ARBA00022490"/>
    </source>
</evidence>
<evidence type="ECO:0000313" key="14">
    <source>
        <dbReference type="EMBL" id="AOZ50239.1"/>
    </source>
</evidence>
<evidence type="ECO:0000256" key="7">
    <source>
        <dbReference type="ARBA" id="ARBA00022679"/>
    </source>
</evidence>
<dbReference type="InterPro" id="IPR020590">
    <property type="entry name" value="Guanylate_kinase_CS"/>
</dbReference>
<dbReference type="NCBIfam" id="TIGR03263">
    <property type="entry name" value="guanyl_kin"/>
    <property type="match status" value="1"/>
</dbReference>
<dbReference type="AlphaFoldDB" id="A0A1D9LG27"/>
<dbReference type="InterPro" id="IPR008145">
    <property type="entry name" value="GK/Ca_channel_bsu"/>
</dbReference>
<evidence type="ECO:0000256" key="1">
    <source>
        <dbReference type="ARBA" id="ARBA00003531"/>
    </source>
</evidence>
<dbReference type="PANTHER" id="PTHR23117">
    <property type="entry name" value="GUANYLATE KINASE-RELATED"/>
    <property type="match status" value="1"/>
</dbReference>
<evidence type="ECO:0000256" key="4">
    <source>
        <dbReference type="ARBA" id="ARBA00012961"/>
    </source>
</evidence>
<gene>
    <name evidence="13" type="primary">gmk</name>
    <name evidence="14" type="ORF">BKX93_09675</name>
</gene>
<dbReference type="Proteomes" id="UP000178776">
    <property type="component" value="Chromosome"/>
</dbReference>
<comment type="function">
    <text evidence="1 13">Essential for recycling GMP and indirectly, cGMP.</text>
</comment>
<dbReference type="HAMAP" id="MF_00328">
    <property type="entry name" value="Guanylate_kinase"/>
    <property type="match status" value="1"/>
</dbReference>
<dbReference type="PROSITE" id="PS50052">
    <property type="entry name" value="GUANYLATE_KINASE_2"/>
    <property type="match status" value="1"/>
</dbReference>
<keyword evidence="8 13" id="KW-0547">Nucleotide-binding</keyword>
<evidence type="ECO:0000256" key="2">
    <source>
        <dbReference type="ARBA" id="ARBA00004496"/>
    </source>
</evidence>
<dbReference type="GO" id="GO:0004385">
    <property type="term" value="F:GMP kinase activity"/>
    <property type="evidence" value="ECO:0007669"/>
    <property type="project" value="UniProtKB-UniRule"/>
</dbReference>
<protein>
    <recommendedName>
        <fullName evidence="5 13">Guanylate kinase</fullName>
        <ecNumber evidence="4 13">2.7.4.8</ecNumber>
    </recommendedName>
    <alternativeName>
        <fullName evidence="11 13">GMP kinase</fullName>
    </alternativeName>
</protein>
<evidence type="ECO:0000256" key="10">
    <source>
        <dbReference type="ARBA" id="ARBA00022840"/>
    </source>
</evidence>
<dbReference type="InterPro" id="IPR017665">
    <property type="entry name" value="Guanylate_kinase"/>
</dbReference>
<dbReference type="Gene3D" id="3.30.63.10">
    <property type="entry name" value="Guanylate Kinase phosphate binding domain"/>
    <property type="match status" value="1"/>
</dbReference>
<dbReference type="Pfam" id="PF00625">
    <property type="entry name" value="Guanylate_kin"/>
    <property type="match status" value="1"/>
</dbReference>
<keyword evidence="7 13" id="KW-0808">Transferase</keyword>
<evidence type="ECO:0000256" key="3">
    <source>
        <dbReference type="ARBA" id="ARBA00005790"/>
    </source>
</evidence>
<accession>A0A1D9LG27</accession>
<dbReference type="InterPro" id="IPR008144">
    <property type="entry name" value="Guanylate_kin-like_dom"/>
</dbReference>
<dbReference type="RefSeq" id="WP_046155549.1">
    <property type="nucleotide sequence ID" value="NZ_CP017707.1"/>
</dbReference>
<dbReference type="Gene3D" id="3.40.50.300">
    <property type="entry name" value="P-loop containing nucleotide triphosphate hydrolases"/>
    <property type="match status" value="1"/>
</dbReference>
<dbReference type="CDD" id="cd00071">
    <property type="entry name" value="GMPK"/>
    <property type="match status" value="1"/>
</dbReference>
<evidence type="ECO:0000256" key="5">
    <source>
        <dbReference type="ARBA" id="ARBA00016296"/>
    </source>
</evidence>
<proteinExistence type="inferred from homology"/>
<evidence type="ECO:0000256" key="9">
    <source>
        <dbReference type="ARBA" id="ARBA00022777"/>
    </source>
</evidence>
<dbReference type="PANTHER" id="PTHR23117:SF13">
    <property type="entry name" value="GUANYLATE KINASE"/>
    <property type="match status" value="1"/>
</dbReference>
<organism evidence="14 15">
    <name type="scientific">Chromobacterium vaccinii</name>
    <dbReference type="NCBI Taxonomy" id="1108595"/>
    <lineage>
        <taxon>Bacteria</taxon>
        <taxon>Pseudomonadati</taxon>
        <taxon>Pseudomonadota</taxon>
        <taxon>Betaproteobacteria</taxon>
        <taxon>Neisseriales</taxon>
        <taxon>Chromobacteriaceae</taxon>
        <taxon>Chromobacterium</taxon>
    </lineage>
</organism>
<keyword evidence="6 13" id="KW-0963">Cytoplasm</keyword>
<keyword evidence="9 13" id="KW-0418">Kinase</keyword>
<evidence type="ECO:0000313" key="15">
    <source>
        <dbReference type="Proteomes" id="UP000178776"/>
    </source>
</evidence>